<keyword evidence="3" id="KW-1185">Reference proteome</keyword>
<evidence type="ECO:0000256" key="1">
    <source>
        <dbReference type="SAM" id="MobiDB-lite"/>
    </source>
</evidence>
<dbReference type="HOGENOM" id="CLU_421514_0_0_1"/>
<organism evidence="2 3">
    <name type="scientific">Dacryopinax primogenitus (strain DJM 731)</name>
    <name type="common">Brown rot fungus</name>
    <dbReference type="NCBI Taxonomy" id="1858805"/>
    <lineage>
        <taxon>Eukaryota</taxon>
        <taxon>Fungi</taxon>
        <taxon>Dikarya</taxon>
        <taxon>Basidiomycota</taxon>
        <taxon>Agaricomycotina</taxon>
        <taxon>Dacrymycetes</taxon>
        <taxon>Dacrymycetales</taxon>
        <taxon>Dacrymycetaceae</taxon>
        <taxon>Dacryopinax</taxon>
    </lineage>
</organism>
<gene>
    <name evidence="2" type="ORF">DACRYDRAFT_18693</name>
</gene>
<dbReference type="STRING" id="1858805.M5FR13"/>
<dbReference type="AlphaFoldDB" id="M5FR13"/>
<feature type="compositionally biased region" description="Polar residues" evidence="1">
    <location>
        <begin position="205"/>
        <end position="214"/>
    </location>
</feature>
<dbReference type="RefSeq" id="XP_040624172.1">
    <property type="nucleotide sequence ID" value="XM_040771379.1"/>
</dbReference>
<dbReference type="Proteomes" id="UP000030653">
    <property type="component" value="Unassembled WGS sequence"/>
</dbReference>
<feature type="region of interest" description="Disordered" evidence="1">
    <location>
        <begin position="1"/>
        <end position="266"/>
    </location>
</feature>
<feature type="compositionally biased region" description="Low complexity" evidence="1">
    <location>
        <begin position="53"/>
        <end position="68"/>
    </location>
</feature>
<feature type="region of interest" description="Disordered" evidence="1">
    <location>
        <begin position="595"/>
        <end position="619"/>
    </location>
</feature>
<accession>M5FR13</accession>
<dbReference type="EMBL" id="JH795877">
    <property type="protein sequence ID" value="EJT97274.1"/>
    <property type="molecule type" value="Genomic_DNA"/>
</dbReference>
<feature type="compositionally biased region" description="Low complexity" evidence="1">
    <location>
        <begin position="86"/>
        <end position="112"/>
    </location>
</feature>
<evidence type="ECO:0000313" key="2">
    <source>
        <dbReference type="EMBL" id="EJT97274.1"/>
    </source>
</evidence>
<evidence type="ECO:0000313" key="3">
    <source>
        <dbReference type="Proteomes" id="UP000030653"/>
    </source>
</evidence>
<feature type="compositionally biased region" description="Low complexity" evidence="1">
    <location>
        <begin position="223"/>
        <end position="237"/>
    </location>
</feature>
<name>M5FR13_DACPD</name>
<dbReference type="GeneID" id="63686441"/>
<feature type="compositionally biased region" description="Low complexity" evidence="1">
    <location>
        <begin position="22"/>
        <end position="38"/>
    </location>
</feature>
<dbReference type="OrthoDB" id="3366987at2759"/>
<reference evidence="2 3" key="1">
    <citation type="journal article" date="2012" name="Science">
        <title>The Paleozoic origin of enzymatic lignin decomposition reconstructed from 31 fungal genomes.</title>
        <authorList>
            <person name="Floudas D."/>
            <person name="Binder M."/>
            <person name="Riley R."/>
            <person name="Barry K."/>
            <person name="Blanchette R.A."/>
            <person name="Henrissat B."/>
            <person name="Martinez A.T."/>
            <person name="Otillar R."/>
            <person name="Spatafora J.W."/>
            <person name="Yadav J.S."/>
            <person name="Aerts A."/>
            <person name="Benoit I."/>
            <person name="Boyd A."/>
            <person name="Carlson A."/>
            <person name="Copeland A."/>
            <person name="Coutinho P.M."/>
            <person name="de Vries R.P."/>
            <person name="Ferreira P."/>
            <person name="Findley K."/>
            <person name="Foster B."/>
            <person name="Gaskell J."/>
            <person name="Glotzer D."/>
            <person name="Gorecki P."/>
            <person name="Heitman J."/>
            <person name="Hesse C."/>
            <person name="Hori C."/>
            <person name="Igarashi K."/>
            <person name="Jurgens J.A."/>
            <person name="Kallen N."/>
            <person name="Kersten P."/>
            <person name="Kohler A."/>
            <person name="Kuees U."/>
            <person name="Kumar T.K.A."/>
            <person name="Kuo A."/>
            <person name="LaButti K."/>
            <person name="Larrondo L.F."/>
            <person name="Lindquist E."/>
            <person name="Ling A."/>
            <person name="Lombard V."/>
            <person name="Lucas S."/>
            <person name="Lundell T."/>
            <person name="Martin R."/>
            <person name="McLaughlin D.J."/>
            <person name="Morgenstern I."/>
            <person name="Morin E."/>
            <person name="Murat C."/>
            <person name="Nagy L.G."/>
            <person name="Nolan M."/>
            <person name="Ohm R.A."/>
            <person name="Patyshakuliyeva A."/>
            <person name="Rokas A."/>
            <person name="Ruiz-Duenas F.J."/>
            <person name="Sabat G."/>
            <person name="Salamov A."/>
            <person name="Samejima M."/>
            <person name="Schmutz J."/>
            <person name="Slot J.C."/>
            <person name="St John F."/>
            <person name="Stenlid J."/>
            <person name="Sun H."/>
            <person name="Sun S."/>
            <person name="Syed K."/>
            <person name="Tsang A."/>
            <person name="Wiebenga A."/>
            <person name="Young D."/>
            <person name="Pisabarro A."/>
            <person name="Eastwood D.C."/>
            <person name="Martin F."/>
            <person name="Cullen D."/>
            <person name="Grigoriev I.V."/>
            <person name="Hibbett D.S."/>
        </authorList>
    </citation>
    <scope>NUCLEOTIDE SEQUENCE [LARGE SCALE GENOMIC DNA]</scope>
    <source>
        <strain evidence="2 3">DJM-731 SS1</strain>
    </source>
</reference>
<feature type="region of interest" description="Disordered" evidence="1">
    <location>
        <begin position="496"/>
        <end position="522"/>
    </location>
</feature>
<feature type="compositionally biased region" description="Acidic residues" evidence="1">
    <location>
        <begin position="595"/>
        <end position="613"/>
    </location>
</feature>
<sequence>MPTPTHPLERTRVRAEEKLARRSSPASSSATPSKTPRSLNKGFSSQKSKLLLPTPTVSPTTTSPTSPRKPSETQLMAPRPPPVRGPRPAASTNSSPNTNRLSSSSTASESSTGSGGTVMYGPRPRRQLVTPRKPTLPTSPAPHVLVYTSLVQSHHPQLHPPSITPSPSSAAPSTTFLPSVNTPQRPSAPRRPSLHPVQTPRATRLQHQSPTTSPIFRRPSLKLSTHGLPPTTTSSPLRPRKRGSQKIFSPAAKREKRDNGQGVPLYGSSLQSLRRRQALQSQPPVLGHPEFEPMEKQKRERDTMFLFPQAPLTPPKTPPLNPVSMQDAQQYIPSLGRPQPQARNDTLPPTSSTPPERPLITERISVINRPAPLALPPVHPSSPISEPEPEPEEEGNTFLVEPGKLRHQLAEELPIRVPPSRASVHRRPALRHVSTSSAVTAYSASSYGDTPSLEAEQDMVFAGEYTSSIVTPCSLRPAESVTALWQEVEVMLHGPSPLSELAEPGKHGEYQPHTASSTTRSNSATSAISLASVSVPAGVHDGAIAYIPVFGPALAAALARPVQGMPKTPSTASTLHEDVRDVVFGLKWAEEETWEDDEIPDEDADWEEEEELTLEGPTPWQERVSRRVFNRPSLRRSVRSMKRQITGSSR</sequence>
<feature type="compositionally biased region" description="Low complexity" evidence="1">
    <location>
        <begin position="165"/>
        <end position="179"/>
    </location>
</feature>
<feature type="compositionally biased region" description="Polar residues" evidence="1">
    <location>
        <begin position="341"/>
        <end position="350"/>
    </location>
</feature>
<proteinExistence type="predicted"/>
<feature type="compositionally biased region" description="Basic and acidic residues" evidence="1">
    <location>
        <begin position="7"/>
        <end position="20"/>
    </location>
</feature>
<feature type="region of interest" description="Disordered" evidence="1">
    <location>
        <begin position="334"/>
        <end position="358"/>
    </location>
</feature>
<protein>
    <submittedName>
        <fullName evidence="2">Uncharacterized protein</fullName>
    </submittedName>
</protein>
<feature type="region of interest" description="Disordered" evidence="1">
    <location>
        <begin position="371"/>
        <end position="396"/>
    </location>
</feature>
<dbReference type="OMA" id="WAEEETW"/>